<dbReference type="GO" id="GO:0005739">
    <property type="term" value="C:mitochondrion"/>
    <property type="evidence" value="ECO:0007669"/>
    <property type="project" value="TreeGrafter"/>
</dbReference>
<comment type="similarity">
    <text evidence="1">Belongs to the RRF family.</text>
</comment>
<feature type="domain" description="Ribosome recycling factor" evidence="5">
    <location>
        <begin position="103"/>
        <end position="282"/>
    </location>
</feature>
<dbReference type="AlphaFoldDB" id="A0A8H6FRR3"/>
<evidence type="ECO:0000259" key="5">
    <source>
        <dbReference type="Pfam" id="PF01765"/>
    </source>
</evidence>
<feature type="compositionally biased region" description="Polar residues" evidence="4">
    <location>
        <begin position="67"/>
        <end position="79"/>
    </location>
</feature>
<evidence type="ECO:0000256" key="4">
    <source>
        <dbReference type="SAM" id="MobiDB-lite"/>
    </source>
</evidence>
<dbReference type="EMBL" id="JACCJC010000038">
    <property type="protein sequence ID" value="KAF6233471.1"/>
    <property type="molecule type" value="Genomic_DNA"/>
</dbReference>
<keyword evidence="7" id="KW-1185">Reference proteome</keyword>
<feature type="compositionally biased region" description="Low complexity" evidence="4">
    <location>
        <begin position="47"/>
        <end position="56"/>
    </location>
</feature>
<evidence type="ECO:0000313" key="7">
    <source>
        <dbReference type="Proteomes" id="UP000578531"/>
    </source>
</evidence>
<proteinExistence type="inferred from homology"/>
<dbReference type="GeneID" id="59290059"/>
<feature type="region of interest" description="Disordered" evidence="4">
    <location>
        <begin position="1"/>
        <end position="79"/>
    </location>
</feature>
<dbReference type="InterPro" id="IPR036191">
    <property type="entry name" value="RRF_sf"/>
</dbReference>
<dbReference type="RefSeq" id="XP_037162889.1">
    <property type="nucleotide sequence ID" value="XM_037310303.1"/>
</dbReference>
<organism evidence="6 7">
    <name type="scientific">Letharia columbiana</name>
    <dbReference type="NCBI Taxonomy" id="112416"/>
    <lineage>
        <taxon>Eukaryota</taxon>
        <taxon>Fungi</taxon>
        <taxon>Dikarya</taxon>
        <taxon>Ascomycota</taxon>
        <taxon>Pezizomycotina</taxon>
        <taxon>Lecanoromycetes</taxon>
        <taxon>OSLEUM clade</taxon>
        <taxon>Lecanoromycetidae</taxon>
        <taxon>Lecanorales</taxon>
        <taxon>Lecanorineae</taxon>
        <taxon>Parmeliaceae</taxon>
        <taxon>Letharia</taxon>
    </lineage>
</organism>
<dbReference type="Proteomes" id="UP000578531">
    <property type="component" value="Unassembled WGS sequence"/>
</dbReference>
<dbReference type="SUPFAM" id="SSF55194">
    <property type="entry name" value="Ribosome recycling factor, RRF"/>
    <property type="match status" value="1"/>
</dbReference>
<dbReference type="PANTHER" id="PTHR20982:SF3">
    <property type="entry name" value="MITOCHONDRIAL RIBOSOME RECYCLING FACTOR PSEUDO 1"/>
    <property type="match status" value="1"/>
</dbReference>
<evidence type="ECO:0000256" key="2">
    <source>
        <dbReference type="ARBA" id="ARBA00022917"/>
    </source>
</evidence>
<dbReference type="GO" id="GO:0043023">
    <property type="term" value="F:ribosomal large subunit binding"/>
    <property type="evidence" value="ECO:0007669"/>
    <property type="project" value="TreeGrafter"/>
</dbReference>
<dbReference type="InterPro" id="IPR002661">
    <property type="entry name" value="Ribosome_recyc_fac"/>
</dbReference>
<dbReference type="Gene3D" id="3.30.1360.40">
    <property type="match status" value="1"/>
</dbReference>
<dbReference type="PANTHER" id="PTHR20982">
    <property type="entry name" value="RIBOSOME RECYCLING FACTOR"/>
    <property type="match status" value="1"/>
</dbReference>
<evidence type="ECO:0000256" key="1">
    <source>
        <dbReference type="ARBA" id="ARBA00005912"/>
    </source>
</evidence>
<dbReference type="InterPro" id="IPR023584">
    <property type="entry name" value="Ribosome_recyc_fac_dom"/>
</dbReference>
<name>A0A8H6FRR3_9LECA</name>
<gene>
    <name evidence="6" type="ORF">HO173_008403</name>
</gene>
<dbReference type="Gene3D" id="1.10.132.20">
    <property type="entry name" value="Ribosome-recycling factor"/>
    <property type="match status" value="1"/>
</dbReference>
<feature type="compositionally biased region" description="Pro residues" evidence="4">
    <location>
        <begin position="32"/>
        <end position="46"/>
    </location>
</feature>
<protein>
    <recommendedName>
        <fullName evidence="5">Ribosome recycling factor domain-containing protein</fullName>
    </recommendedName>
</protein>
<comment type="caution">
    <text evidence="6">The sequence shown here is derived from an EMBL/GenBank/DDBJ whole genome shotgun (WGS) entry which is preliminary data.</text>
</comment>
<dbReference type="Pfam" id="PF01765">
    <property type="entry name" value="RRF"/>
    <property type="match status" value="1"/>
</dbReference>
<evidence type="ECO:0000313" key="6">
    <source>
        <dbReference type="EMBL" id="KAF6233471.1"/>
    </source>
</evidence>
<evidence type="ECO:0000256" key="3">
    <source>
        <dbReference type="ARBA" id="ARBA00024909"/>
    </source>
</evidence>
<accession>A0A8H6FRR3</accession>
<reference evidence="6 7" key="1">
    <citation type="journal article" date="2020" name="Genomics">
        <title>Complete, high-quality genomes from long-read metagenomic sequencing of two wolf lichen thalli reveals enigmatic genome architecture.</title>
        <authorList>
            <person name="McKenzie S.K."/>
            <person name="Walston R.F."/>
            <person name="Allen J.L."/>
        </authorList>
    </citation>
    <scope>NUCLEOTIDE SEQUENCE [LARGE SCALE GENOMIC DNA]</scope>
    <source>
        <strain evidence="6">WasteWater2</strain>
    </source>
</reference>
<sequence length="291" mass="31074">MRAKLPTTLISTLSRPRFPRPPSRITLQPCCPNNPAPTHPTLPPPTRTLTTTTPLLKKGGKQDSKRTVSLNASKAQSQAHSPTVNAFDFSDYEAAIEHAHEHLKSELAKIKAGGRNAEDIEGLRVVLGKGGGEGRGDGGNEGIGGRGRAERESVKLGDVASVVARGRNVGVLVGEKDHLKPVLSALASLPSLTYTTSPTDPLTLTIAIPPVTAESRLAAKKQADKKGEEALFALREARGAQRKKHRSMELGRLVGPDELRRAEREVEKVNEGAVGEARRLVEGCRRGLEGG</sequence>
<comment type="function">
    <text evidence="3">Necessary for protein synthesis in mitochondria. Functions as a ribosome recycling factor in mitochondria.</text>
</comment>
<keyword evidence="2" id="KW-0648">Protein biosynthesis</keyword>
<dbReference type="GO" id="GO:0006412">
    <property type="term" value="P:translation"/>
    <property type="evidence" value="ECO:0007669"/>
    <property type="project" value="UniProtKB-KW"/>
</dbReference>
<dbReference type="OrthoDB" id="407355at2759"/>